<evidence type="ECO:0000256" key="4">
    <source>
        <dbReference type="PIRSR" id="PIRSR600898-1"/>
    </source>
</evidence>
<dbReference type="Pfam" id="PF01231">
    <property type="entry name" value="IDO"/>
    <property type="match status" value="1"/>
</dbReference>
<feature type="region of interest" description="Disordered" evidence="5">
    <location>
        <begin position="457"/>
        <end position="489"/>
    </location>
</feature>
<dbReference type="EMBL" id="HBGF01000366">
    <property type="protein sequence ID" value="CAD9088114.1"/>
    <property type="molecule type" value="Transcribed_RNA"/>
</dbReference>
<protein>
    <recommendedName>
        <fullName evidence="7">Indoleamine 2,3-dioxygenase</fullName>
    </recommendedName>
</protein>
<name>A0A7S1PKS8_NEODS</name>
<feature type="binding site" description="proximal binding residue" evidence="4">
    <location>
        <position position="394"/>
    </location>
    <ligand>
        <name>heme b</name>
        <dbReference type="ChEBI" id="CHEBI:60344"/>
    </ligand>
    <ligandPart>
        <name>Fe</name>
        <dbReference type="ChEBI" id="CHEBI:18248"/>
    </ligandPart>
</feature>
<sequence length="489" mass="53985">MAATVNTNTNNAPSGFTDDSATAAYPPASSSWQYGFLEEPREGALPKDSVWDRLRPLAEMLKTPCDPDLYRSSLEELDAAEGEDIARTIEAAVPTMSLTDVAHAYSTLTFLCQKYVYAIPGDLRSHIPRCIGRPFIKVGERRGCPLSLTYDALVIGNWYLRDPTQPPTVDNVDAYLAVNGTEPERGFIRVHIAIEAAAQDIPARMLRLGSEVDAQPTPEQKAATINHFLSDAYTCLDNMKNIIGTMWRQVHHEVYWREVRVTLMGSPVEVFPDGVQIDSTDVILSRKGGSGAQSPLMHAVDRFFAVDHVDPDLPANDMSPSQAATLRSLEAPPEHARRFIHEQIDFMCVRHRGFHQELALVPNARQLVLAHGDAESARLYNDCVGLLEKWRKVHQKLTHKYIAERVEAMMAQPSSANATDGGVHIVGTEKGAQHSNFKPLLAQLILETELAKLPTSTVEQQRRALGNEQQDEEEATSKRGGAGGNCSVM</sequence>
<gene>
    <name evidence="6" type="ORF">NDES1114_LOCUS271</name>
</gene>
<evidence type="ECO:0000256" key="3">
    <source>
        <dbReference type="ARBA" id="ARBA00023004"/>
    </source>
</evidence>
<keyword evidence="3 4" id="KW-0408">Iron</keyword>
<dbReference type="GO" id="GO:0016702">
    <property type="term" value="F:oxidoreductase activity, acting on single donors with incorporation of molecular oxygen, incorporation of two atoms of oxygen"/>
    <property type="evidence" value="ECO:0007669"/>
    <property type="project" value="UniProtKB-ARBA"/>
</dbReference>
<accession>A0A7S1PKS8</accession>
<dbReference type="GO" id="GO:0019441">
    <property type="term" value="P:L-tryptophan catabolic process to kynurenine"/>
    <property type="evidence" value="ECO:0007669"/>
    <property type="project" value="InterPro"/>
</dbReference>
<dbReference type="GO" id="GO:0046872">
    <property type="term" value="F:metal ion binding"/>
    <property type="evidence" value="ECO:0007669"/>
    <property type="project" value="UniProtKB-KW"/>
</dbReference>
<reference evidence="6" key="1">
    <citation type="submission" date="2021-01" db="EMBL/GenBank/DDBJ databases">
        <authorList>
            <person name="Corre E."/>
            <person name="Pelletier E."/>
            <person name="Niang G."/>
            <person name="Scheremetjew M."/>
            <person name="Finn R."/>
            <person name="Kale V."/>
            <person name="Holt S."/>
            <person name="Cochrane G."/>
            <person name="Meng A."/>
            <person name="Brown T."/>
            <person name="Cohen L."/>
        </authorList>
    </citation>
    <scope>NUCLEOTIDE SEQUENCE</scope>
    <source>
        <strain evidence="6">CCAP 1951/1</strain>
    </source>
</reference>
<dbReference type="SUPFAM" id="SSF140959">
    <property type="entry name" value="Indolic compounds 2,3-dioxygenase-like"/>
    <property type="match status" value="1"/>
</dbReference>
<keyword evidence="2 4" id="KW-0479">Metal-binding</keyword>
<dbReference type="PANTHER" id="PTHR28657">
    <property type="entry name" value="INDOLEAMINE 2,3-DIOXYGENASE"/>
    <property type="match status" value="1"/>
</dbReference>
<dbReference type="InterPro" id="IPR000898">
    <property type="entry name" value="Indolamine_dOase"/>
</dbReference>
<dbReference type="PANTHER" id="PTHR28657:SF5">
    <property type="entry name" value="INDOLEAMINE 2,3-DIOXYGENASE"/>
    <property type="match status" value="1"/>
</dbReference>
<keyword evidence="4" id="KW-0349">Heme</keyword>
<dbReference type="AlphaFoldDB" id="A0A7S1PKS8"/>
<dbReference type="Gene3D" id="1.20.58.480">
    <property type="match status" value="1"/>
</dbReference>
<evidence type="ECO:0000256" key="2">
    <source>
        <dbReference type="ARBA" id="ARBA00022723"/>
    </source>
</evidence>
<dbReference type="InterPro" id="IPR037217">
    <property type="entry name" value="Trp/Indoleamine_2_3_dOase-like"/>
</dbReference>
<proteinExistence type="inferred from homology"/>
<comment type="similarity">
    <text evidence="1">Belongs to the indoleamine 2,3-dioxygenase family.</text>
</comment>
<feature type="compositionally biased region" description="Gly residues" evidence="5">
    <location>
        <begin position="480"/>
        <end position="489"/>
    </location>
</feature>
<feature type="region of interest" description="Disordered" evidence="5">
    <location>
        <begin position="1"/>
        <end position="22"/>
    </location>
</feature>
<organism evidence="6">
    <name type="scientific">Neobodo designis</name>
    <name type="common">Flagellated protozoan</name>
    <name type="synonym">Bodo designis</name>
    <dbReference type="NCBI Taxonomy" id="312471"/>
    <lineage>
        <taxon>Eukaryota</taxon>
        <taxon>Discoba</taxon>
        <taxon>Euglenozoa</taxon>
        <taxon>Kinetoplastea</taxon>
        <taxon>Metakinetoplastina</taxon>
        <taxon>Neobodonida</taxon>
        <taxon>Neobodo</taxon>
    </lineage>
</organism>
<evidence type="ECO:0008006" key="7">
    <source>
        <dbReference type="Google" id="ProtNLM"/>
    </source>
</evidence>
<evidence type="ECO:0000313" key="6">
    <source>
        <dbReference type="EMBL" id="CAD9088114.1"/>
    </source>
</evidence>
<evidence type="ECO:0000256" key="1">
    <source>
        <dbReference type="ARBA" id="ARBA00007119"/>
    </source>
</evidence>
<evidence type="ECO:0000256" key="5">
    <source>
        <dbReference type="SAM" id="MobiDB-lite"/>
    </source>
</evidence>
<dbReference type="GO" id="GO:0020037">
    <property type="term" value="F:heme binding"/>
    <property type="evidence" value="ECO:0007669"/>
    <property type="project" value="InterPro"/>
</dbReference>